<dbReference type="EMBL" id="JWZX01002582">
    <property type="protein sequence ID" value="KOO28344.1"/>
    <property type="molecule type" value="Genomic_DNA"/>
</dbReference>
<gene>
    <name evidence="2" type="ORF">Ctob_004650</name>
</gene>
<protein>
    <recommendedName>
        <fullName evidence="1">SAP domain-containing protein</fullName>
    </recommendedName>
</protein>
<accession>A0A0M0JP21</accession>
<evidence type="ECO:0000313" key="2">
    <source>
        <dbReference type="EMBL" id="KOO28344.1"/>
    </source>
</evidence>
<dbReference type="OrthoDB" id="66144at2759"/>
<evidence type="ECO:0000313" key="3">
    <source>
        <dbReference type="Proteomes" id="UP000037460"/>
    </source>
</evidence>
<proteinExistence type="predicted"/>
<dbReference type="InterPro" id="IPR036361">
    <property type="entry name" value="SAP_dom_sf"/>
</dbReference>
<reference evidence="3" key="1">
    <citation type="journal article" date="2015" name="PLoS Genet.">
        <title>Genome Sequence and Transcriptome Analyses of Chrysochromulina tobin: Metabolic Tools for Enhanced Algal Fitness in the Prominent Order Prymnesiales (Haptophyceae).</title>
        <authorList>
            <person name="Hovde B.T."/>
            <person name="Deodato C.R."/>
            <person name="Hunsperger H.M."/>
            <person name="Ryken S.A."/>
            <person name="Yost W."/>
            <person name="Jha R.K."/>
            <person name="Patterson J."/>
            <person name="Monnat R.J. Jr."/>
            <person name="Barlow S.B."/>
            <person name="Starkenburg S.R."/>
            <person name="Cattolico R.A."/>
        </authorList>
    </citation>
    <scope>NUCLEOTIDE SEQUENCE</scope>
    <source>
        <strain evidence="3">CCMP291</strain>
    </source>
</reference>
<dbReference type="AlphaFoldDB" id="A0A0M0JP21"/>
<sequence>MDGLSPALSVQKGMTLSRAHDAAGGFDSLREAYEEVGVDGYYADHGAAYRNPHEPILIEALCLAFSKLEEAGLIDASTRPLRVLDYACGSGEGHLAILNWVDGRSERLAASVTAADPYTYMSYEKRMGYPCQRWSFEDISGGVLEEHPPFDVRGHADKAGDDEEEQGAAVGTAVAAAEDEEIEAALAEITAEIEVLNLGALRAALAEGGLDTTGKKAQLAERLREARVKAVLETAQQGLHGAAS</sequence>
<keyword evidence="3" id="KW-1185">Reference proteome</keyword>
<dbReference type="PROSITE" id="PS50800">
    <property type="entry name" value="SAP"/>
    <property type="match status" value="1"/>
</dbReference>
<name>A0A0M0JP21_9EUKA</name>
<dbReference type="InterPro" id="IPR003034">
    <property type="entry name" value="SAP_dom"/>
</dbReference>
<dbReference type="Proteomes" id="UP000037460">
    <property type="component" value="Unassembled WGS sequence"/>
</dbReference>
<comment type="caution">
    <text evidence="2">The sequence shown here is derived from an EMBL/GenBank/DDBJ whole genome shotgun (WGS) entry which is preliminary data.</text>
</comment>
<dbReference type="Gene3D" id="1.10.720.30">
    <property type="entry name" value="SAP domain"/>
    <property type="match status" value="1"/>
</dbReference>
<feature type="domain" description="SAP" evidence="1">
    <location>
        <begin position="193"/>
        <end position="227"/>
    </location>
</feature>
<organism evidence="2 3">
    <name type="scientific">Chrysochromulina tobinii</name>
    <dbReference type="NCBI Taxonomy" id="1460289"/>
    <lineage>
        <taxon>Eukaryota</taxon>
        <taxon>Haptista</taxon>
        <taxon>Haptophyta</taxon>
        <taxon>Prymnesiophyceae</taxon>
        <taxon>Prymnesiales</taxon>
        <taxon>Chrysochromulinaceae</taxon>
        <taxon>Chrysochromulina</taxon>
    </lineage>
</organism>
<evidence type="ECO:0000259" key="1">
    <source>
        <dbReference type="PROSITE" id="PS50800"/>
    </source>
</evidence>